<accession>A0A285UYD0</accession>
<organism evidence="2 3">
    <name type="scientific">Rhizobium subbaraonis</name>
    <dbReference type="NCBI Taxonomy" id="908946"/>
    <lineage>
        <taxon>Bacteria</taxon>
        <taxon>Pseudomonadati</taxon>
        <taxon>Pseudomonadota</taxon>
        <taxon>Alphaproteobacteria</taxon>
        <taxon>Hyphomicrobiales</taxon>
        <taxon>Rhizobiaceae</taxon>
        <taxon>Rhizobium/Agrobacterium group</taxon>
        <taxon>Rhizobium</taxon>
    </lineage>
</organism>
<dbReference type="EMBL" id="OBQD01000024">
    <property type="protein sequence ID" value="SOC46819.1"/>
    <property type="molecule type" value="Genomic_DNA"/>
</dbReference>
<evidence type="ECO:0000256" key="1">
    <source>
        <dbReference type="SAM" id="Coils"/>
    </source>
</evidence>
<keyword evidence="1" id="KW-0175">Coiled coil</keyword>
<sequence>MTYRKIITIDGGSAQYWQDRKEGFRLIREAEEAIENLRDERMYIAGRWDDEYGDYEPVENLAPFDRVDEAIAAIEANETAVSILIAQRRTCIGDWKVRAVIYALARIDGIDPESDYELLHGPD</sequence>
<reference evidence="2 3" key="1">
    <citation type="submission" date="2017-08" db="EMBL/GenBank/DDBJ databases">
        <authorList>
            <person name="de Groot N.N."/>
        </authorList>
    </citation>
    <scope>NUCLEOTIDE SEQUENCE [LARGE SCALE GENOMIC DNA]</scope>
    <source>
        <strain evidence="2 3">JC85</strain>
    </source>
</reference>
<proteinExistence type="predicted"/>
<keyword evidence="3" id="KW-1185">Reference proteome</keyword>
<dbReference type="RefSeq" id="WP_097142794.1">
    <property type="nucleotide sequence ID" value="NZ_OBQD01000024.1"/>
</dbReference>
<feature type="coiled-coil region" evidence="1">
    <location>
        <begin position="20"/>
        <end position="47"/>
    </location>
</feature>
<name>A0A285UYD0_9HYPH</name>
<protein>
    <submittedName>
        <fullName evidence="2">Uncharacterized protein</fullName>
    </submittedName>
</protein>
<dbReference type="OrthoDB" id="7359934at2"/>
<evidence type="ECO:0000313" key="3">
    <source>
        <dbReference type="Proteomes" id="UP000219167"/>
    </source>
</evidence>
<dbReference type="AlphaFoldDB" id="A0A285UYD0"/>
<evidence type="ECO:0000313" key="2">
    <source>
        <dbReference type="EMBL" id="SOC46819.1"/>
    </source>
</evidence>
<gene>
    <name evidence="2" type="ORF">SAMN05892877_12459</name>
</gene>
<dbReference type="Proteomes" id="UP000219167">
    <property type="component" value="Unassembled WGS sequence"/>
</dbReference>